<proteinExistence type="predicted"/>
<sequence>AAQRRTDAEMIEIDAALDSIDAAVAAGGDGVTEDLRFHRAIAAASGNPFLVQALGFFSQYLEEAIGVTRSNEARREDFARQVRDEHRAMVEAIRHRDALAARNAAQTHMFNAARRLAEGRDAAQD</sequence>
<keyword evidence="6" id="KW-1185">Reference proteome</keyword>
<dbReference type="Proteomes" id="UP000320857">
    <property type="component" value="Unassembled WGS sequence"/>
</dbReference>
<accession>A0A5P0YZ54</accession>
<keyword evidence="1" id="KW-0805">Transcription regulation</keyword>
<keyword evidence="2" id="KW-0238">DNA-binding</keyword>
<evidence type="ECO:0000313" key="5">
    <source>
        <dbReference type="EMBL" id="MQS05564.1"/>
    </source>
</evidence>
<evidence type="ECO:0000256" key="1">
    <source>
        <dbReference type="ARBA" id="ARBA00023015"/>
    </source>
</evidence>
<dbReference type="Gene3D" id="1.20.120.530">
    <property type="entry name" value="GntR ligand-binding domain-like"/>
    <property type="match status" value="1"/>
</dbReference>
<feature type="non-terminal residue" evidence="5">
    <location>
        <position position="1"/>
    </location>
</feature>
<dbReference type="PANTHER" id="PTHR43537:SF5">
    <property type="entry name" value="UXU OPERON TRANSCRIPTIONAL REGULATOR"/>
    <property type="match status" value="1"/>
</dbReference>
<keyword evidence="3" id="KW-0804">Transcription</keyword>
<dbReference type="InterPro" id="IPR011711">
    <property type="entry name" value="GntR_C"/>
</dbReference>
<organism evidence="5 6">
    <name type="scientific">Streptomyces alkaliterrae</name>
    <dbReference type="NCBI Taxonomy" id="2213162"/>
    <lineage>
        <taxon>Bacteria</taxon>
        <taxon>Bacillati</taxon>
        <taxon>Actinomycetota</taxon>
        <taxon>Actinomycetes</taxon>
        <taxon>Kitasatosporales</taxon>
        <taxon>Streptomycetaceae</taxon>
        <taxon>Streptomyces</taxon>
    </lineage>
</organism>
<dbReference type="SUPFAM" id="SSF48008">
    <property type="entry name" value="GntR ligand-binding domain-like"/>
    <property type="match status" value="1"/>
</dbReference>
<reference evidence="5 6" key="1">
    <citation type="submission" date="2019-10" db="EMBL/GenBank/DDBJ databases">
        <title>Streptomyces sp. nov., a novel actinobacterium isolated from alkaline environment.</title>
        <authorList>
            <person name="Golinska P."/>
        </authorList>
    </citation>
    <scope>NUCLEOTIDE SEQUENCE [LARGE SCALE GENOMIC DNA]</scope>
    <source>
        <strain evidence="5 6">OF1</strain>
    </source>
</reference>
<name>A0A5P0YZ54_9ACTN</name>
<dbReference type="AlphaFoldDB" id="A0A5P0YZ54"/>
<evidence type="ECO:0000259" key="4">
    <source>
        <dbReference type="SMART" id="SM00895"/>
    </source>
</evidence>
<evidence type="ECO:0000256" key="3">
    <source>
        <dbReference type="ARBA" id="ARBA00023163"/>
    </source>
</evidence>
<comment type="caution">
    <text evidence="5">The sequence shown here is derived from an EMBL/GenBank/DDBJ whole genome shotgun (WGS) entry which is preliminary data.</text>
</comment>
<gene>
    <name evidence="5" type="ORF">FNX44_027800</name>
</gene>
<dbReference type="Pfam" id="PF07729">
    <property type="entry name" value="FCD"/>
    <property type="match status" value="1"/>
</dbReference>
<feature type="domain" description="GntR C-terminal" evidence="4">
    <location>
        <begin position="1"/>
        <end position="111"/>
    </location>
</feature>
<dbReference type="OrthoDB" id="9816161at2"/>
<dbReference type="InterPro" id="IPR008920">
    <property type="entry name" value="TF_FadR/GntR_C"/>
</dbReference>
<protein>
    <submittedName>
        <fullName evidence="5">FCD domain-containing protein</fullName>
    </submittedName>
</protein>
<dbReference type="PANTHER" id="PTHR43537">
    <property type="entry name" value="TRANSCRIPTIONAL REGULATOR, GNTR FAMILY"/>
    <property type="match status" value="1"/>
</dbReference>
<dbReference type="SMART" id="SM00895">
    <property type="entry name" value="FCD"/>
    <property type="match status" value="1"/>
</dbReference>
<dbReference type="EMBL" id="VJYK02000709">
    <property type="protein sequence ID" value="MQS05564.1"/>
    <property type="molecule type" value="Genomic_DNA"/>
</dbReference>
<dbReference type="GO" id="GO:0003677">
    <property type="term" value="F:DNA binding"/>
    <property type="evidence" value="ECO:0007669"/>
    <property type="project" value="UniProtKB-KW"/>
</dbReference>
<evidence type="ECO:0000313" key="6">
    <source>
        <dbReference type="Proteomes" id="UP000320857"/>
    </source>
</evidence>
<evidence type="ECO:0000256" key="2">
    <source>
        <dbReference type="ARBA" id="ARBA00023125"/>
    </source>
</evidence>